<dbReference type="Proteomes" id="UP000324222">
    <property type="component" value="Unassembled WGS sequence"/>
</dbReference>
<sequence>MKSVEKRLKSIPEKKKKSYAARKFQPTIPVLRLALPHPPCSPHNLPHHLYHHDASFNITPTTAATAYTASE</sequence>
<evidence type="ECO:0000313" key="1">
    <source>
        <dbReference type="EMBL" id="MPC16941.1"/>
    </source>
</evidence>
<organism evidence="1 2">
    <name type="scientific">Portunus trituberculatus</name>
    <name type="common">Swimming crab</name>
    <name type="synonym">Neptunus trituberculatus</name>
    <dbReference type="NCBI Taxonomy" id="210409"/>
    <lineage>
        <taxon>Eukaryota</taxon>
        <taxon>Metazoa</taxon>
        <taxon>Ecdysozoa</taxon>
        <taxon>Arthropoda</taxon>
        <taxon>Crustacea</taxon>
        <taxon>Multicrustacea</taxon>
        <taxon>Malacostraca</taxon>
        <taxon>Eumalacostraca</taxon>
        <taxon>Eucarida</taxon>
        <taxon>Decapoda</taxon>
        <taxon>Pleocyemata</taxon>
        <taxon>Brachyura</taxon>
        <taxon>Eubrachyura</taxon>
        <taxon>Portunoidea</taxon>
        <taxon>Portunidae</taxon>
        <taxon>Portuninae</taxon>
        <taxon>Portunus</taxon>
    </lineage>
</organism>
<proteinExistence type="predicted"/>
<comment type="caution">
    <text evidence="1">The sequence shown here is derived from an EMBL/GenBank/DDBJ whole genome shotgun (WGS) entry which is preliminary data.</text>
</comment>
<dbReference type="AlphaFoldDB" id="A0A5B7D6N0"/>
<gene>
    <name evidence="1" type="ORF">E2C01_009783</name>
</gene>
<keyword evidence="2" id="KW-1185">Reference proteome</keyword>
<reference evidence="1 2" key="1">
    <citation type="submission" date="2019-05" db="EMBL/GenBank/DDBJ databases">
        <title>Another draft genome of Portunus trituberculatus and its Hox gene families provides insights of decapod evolution.</title>
        <authorList>
            <person name="Jeong J.-H."/>
            <person name="Song I."/>
            <person name="Kim S."/>
            <person name="Choi T."/>
            <person name="Kim D."/>
            <person name="Ryu S."/>
            <person name="Kim W."/>
        </authorList>
    </citation>
    <scope>NUCLEOTIDE SEQUENCE [LARGE SCALE GENOMIC DNA]</scope>
    <source>
        <tissue evidence="1">Muscle</tissue>
    </source>
</reference>
<protein>
    <submittedName>
        <fullName evidence="1">Uncharacterized protein</fullName>
    </submittedName>
</protein>
<name>A0A5B7D6N0_PORTR</name>
<dbReference type="EMBL" id="VSRR010000550">
    <property type="protein sequence ID" value="MPC16941.1"/>
    <property type="molecule type" value="Genomic_DNA"/>
</dbReference>
<evidence type="ECO:0000313" key="2">
    <source>
        <dbReference type="Proteomes" id="UP000324222"/>
    </source>
</evidence>
<accession>A0A5B7D6N0</accession>